<evidence type="ECO:0000256" key="4">
    <source>
        <dbReference type="ARBA" id="ARBA00023066"/>
    </source>
</evidence>
<keyword evidence="8" id="KW-0704">Schiff base</keyword>
<evidence type="ECO:0000313" key="10">
    <source>
        <dbReference type="EMBL" id="OGI98987.1"/>
    </source>
</evidence>
<sequence length="117" mass="13203">MKTKAIGTHLIADFFGSENDDSILYIKKALKEAIEKAGATLLLIKTHKFYPQGVSAFALIAESHVSIYSWPEFEYMAIDVFSSGQKINLPKIIEVLEKKFKPTKVKVKKLKRGEMVI</sequence>
<dbReference type="Pfam" id="PF02675">
    <property type="entry name" value="AdoMet_dc"/>
    <property type="match status" value="1"/>
</dbReference>
<evidence type="ECO:0000256" key="6">
    <source>
        <dbReference type="ARBA" id="ARBA00023145"/>
    </source>
</evidence>
<reference evidence="10 11" key="1">
    <citation type="journal article" date="2016" name="Nat. Commun.">
        <title>Thousands of microbial genomes shed light on interconnected biogeochemical processes in an aquifer system.</title>
        <authorList>
            <person name="Anantharaman K."/>
            <person name="Brown C.T."/>
            <person name="Hug L.A."/>
            <person name="Sharon I."/>
            <person name="Castelle C.J."/>
            <person name="Probst A.J."/>
            <person name="Thomas B.C."/>
            <person name="Singh A."/>
            <person name="Wilkins M.J."/>
            <person name="Karaoz U."/>
            <person name="Brodie E.L."/>
            <person name="Williams K.H."/>
            <person name="Hubbard S.S."/>
            <person name="Banfield J.F."/>
        </authorList>
    </citation>
    <scope>NUCLEOTIDE SEQUENCE [LARGE SCALE GENOMIC DNA]</scope>
</reference>
<evidence type="ECO:0000313" key="11">
    <source>
        <dbReference type="Proteomes" id="UP000176479"/>
    </source>
</evidence>
<dbReference type="PANTHER" id="PTHR33866">
    <property type="entry name" value="S-ADENOSYLMETHIONINE DECARBOXYLASE PROENZYME"/>
    <property type="match status" value="1"/>
</dbReference>
<evidence type="ECO:0000256" key="5">
    <source>
        <dbReference type="ARBA" id="ARBA00023115"/>
    </source>
</evidence>
<comment type="caution">
    <text evidence="10">The sequence shown here is derived from an EMBL/GenBank/DDBJ whole genome shotgun (WGS) entry which is preliminary data.</text>
</comment>
<accession>A0A1F6XXX1</accession>
<dbReference type="GO" id="GO:0005829">
    <property type="term" value="C:cytosol"/>
    <property type="evidence" value="ECO:0007669"/>
    <property type="project" value="TreeGrafter"/>
</dbReference>
<evidence type="ECO:0000256" key="2">
    <source>
        <dbReference type="ARBA" id="ARBA00022793"/>
    </source>
</evidence>
<dbReference type="SUPFAM" id="SSF56276">
    <property type="entry name" value="S-adenosylmethionine decarboxylase"/>
    <property type="match status" value="1"/>
</dbReference>
<keyword evidence="7" id="KW-0456">Lyase</keyword>
<evidence type="ECO:0000256" key="1">
    <source>
        <dbReference type="ARBA" id="ARBA00001928"/>
    </source>
</evidence>
<dbReference type="InterPro" id="IPR003826">
    <property type="entry name" value="AdoMetDC_fam_prok"/>
</dbReference>
<evidence type="ECO:0000256" key="9">
    <source>
        <dbReference type="ARBA" id="ARBA00023317"/>
    </source>
</evidence>
<dbReference type="PANTHER" id="PTHR33866:SF2">
    <property type="entry name" value="S-ADENOSYLMETHIONINE DECARBOXYLASE PROENZYME"/>
    <property type="match status" value="1"/>
</dbReference>
<protein>
    <submittedName>
        <fullName evidence="10">S-adenosylmethionine decarboxylase proenzyme</fullName>
    </submittedName>
</protein>
<dbReference type="GO" id="GO:0008295">
    <property type="term" value="P:spermidine biosynthetic process"/>
    <property type="evidence" value="ECO:0007669"/>
    <property type="project" value="UniProtKB-KW"/>
</dbReference>
<keyword evidence="4" id="KW-0745">Spermidine biosynthesis</keyword>
<evidence type="ECO:0000256" key="8">
    <source>
        <dbReference type="ARBA" id="ARBA00023270"/>
    </source>
</evidence>
<dbReference type="InterPro" id="IPR017716">
    <property type="entry name" value="S-AdoMet_deCOase_pro-enz"/>
</dbReference>
<dbReference type="EMBL" id="MFVK01000028">
    <property type="protein sequence ID" value="OGI98987.1"/>
    <property type="molecule type" value="Genomic_DNA"/>
</dbReference>
<comment type="cofactor">
    <cofactor evidence="1">
        <name>pyruvate</name>
        <dbReference type="ChEBI" id="CHEBI:15361"/>
    </cofactor>
</comment>
<dbReference type="Gene3D" id="3.60.90.10">
    <property type="entry name" value="S-adenosylmethionine decarboxylase"/>
    <property type="match status" value="1"/>
</dbReference>
<organism evidence="10 11">
    <name type="scientific">Candidatus Nomurabacteria bacterium RIFCSPLOWO2_02_FULL_40_10</name>
    <dbReference type="NCBI Taxonomy" id="1801786"/>
    <lineage>
        <taxon>Bacteria</taxon>
        <taxon>Candidatus Nomuraibacteriota</taxon>
    </lineage>
</organism>
<keyword evidence="5" id="KW-0620">Polyamine biosynthesis</keyword>
<dbReference type="InterPro" id="IPR016067">
    <property type="entry name" value="S-AdoMet_deCO2ase_core"/>
</dbReference>
<name>A0A1F6XXX1_9BACT</name>
<proteinExistence type="predicted"/>
<evidence type="ECO:0000256" key="7">
    <source>
        <dbReference type="ARBA" id="ARBA00023239"/>
    </source>
</evidence>
<keyword evidence="6" id="KW-0865">Zymogen</keyword>
<dbReference type="AlphaFoldDB" id="A0A1F6XXX1"/>
<dbReference type="Proteomes" id="UP000176479">
    <property type="component" value="Unassembled WGS sequence"/>
</dbReference>
<keyword evidence="9" id="KW-0670">Pyruvate</keyword>
<keyword evidence="3" id="KW-0068">Autocatalytic cleavage</keyword>
<keyword evidence="2" id="KW-0210">Decarboxylase</keyword>
<dbReference type="GO" id="GO:0004014">
    <property type="term" value="F:adenosylmethionine decarboxylase activity"/>
    <property type="evidence" value="ECO:0007669"/>
    <property type="project" value="InterPro"/>
</dbReference>
<dbReference type="NCBIfam" id="TIGR03330">
    <property type="entry name" value="SAM_DCase_Bsu"/>
    <property type="match status" value="1"/>
</dbReference>
<gene>
    <name evidence="10" type="ORF">A3H53_01085</name>
</gene>
<evidence type="ECO:0000256" key="3">
    <source>
        <dbReference type="ARBA" id="ARBA00022813"/>
    </source>
</evidence>